<evidence type="ECO:0000256" key="4">
    <source>
        <dbReference type="SAM" id="SignalP"/>
    </source>
</evidence>
<dbReference type="PANTHER" id="PTHR30006:SF15">
    <property type="entry name" value="IRON-UTILIZATION PERIPLASMIC PROTEIN"/>
    <property type="match status" value="1"/>
</dbReference>
<feature type="binding site" evidence="3">
    <location>
        <position position="225"/>
    </location>
    <ligand>
        <name>Fe cation</name>
        <dbReference type="ChEBI" id="CHEBI:24875"/>
    </ligand>
</feature>
<dbReference type="Pfam" id="PF13416">
    <property type="entry name" value="SBP_bac_8"/>
    <property type="match status" value="1"/>
</dbReference>
<feature type="chain" id="PRO_5003669308" evidence="4">
    <location>
        <begin position="27"/>
        <end position="334"/>
    </location>
</feature>
<dbReference type="PANTHER" id="PTHR30006">
    <property type="entry name" value="THIAMINE-BINDING PERIPLASMIC PROTEIN-RELATED"/>
    <property type="match status" value="1"/>
</dbReference>
<gene>
    <name evidence="5" type="ORF">BegalDRAFT_3114</name>
</gene>
<keyword evidence="6" id="KW-1185">Reference proteome</keyword>
<organism evidence="5 6">
    <name type="scientific">Beggiatoa alba B18LD</name>
    <dbReference type="NCBI Taxonomy" id="395493"/>
    <lineage>
        <taxon>Bacteria</taxon>
        <taxon>Pseudomonadati</taxon>
        <taxon>Pseudomonadota</taxon>
        <taxon>Gammaproteobacteria</taxon>
        <taxon>Thiotrichales</taxon>
        <taxon>Thiotrichaceae</taxon>
        <taxon>Beggiatoa</taxon>
    </lineage>
</organism>
<dbReference type="AlphaFoldDB" id="I3CJZ6"/>
<dbReference type="OrthoDB" id="9769567at2"/>
<dbReference type="GO" id="GO:0030288">
    <property type="term" value="C:outer membrane-bounded periplasmic space"/>
    <property type="evidence" value="ECO:0007669"/>
    <property type="project" value="TreeGrafter"/>
</dbReference>
<comment type="similarity">
    <text evidence="1">Belongs to the bacterial solute-binding protein 1 family.</text>
</comment>
<keyword evidence="3" id="KW-0479">Metal-binding</keyword>
<proteinExistence type="inferred from homology"/>
<dbReference type="STRING" id="395493.BegalDRAFT_3114"/>
<keyword evidence="2 4" id="KW-0732">Signal</keyword>
<reference evidence="5 6" key="1">
    <citation type="submission" date="2011-11" db="EMBL/GenBank/DDBJ databases">
        <title>Improved High-Quality Draft sequence of Beggiatoa alba B18lD.</title>
        <authorList>
            <consortium name="US DOE Joint Genome Institute"/>
            <person name="Lucas S."/>
            <person name="Han J."/>
            <person name="Lapidus A."/>
            <person name="Cheng J.-F."/>
            <person name="Goodwin L."/>
            <person name="Pitluck S."/>
            <person name="Peters L."/>
            <person name="Mikhailova N."/>
            <person name="Held B."/>
            <person name="Detter J.C."/>
            <person name="Han C."/>
            <person name="Tapia R."/>
            <person name="Land M."/>
            <person name="Hauser L."/>
            <person name="Kyrpides N."/>
            <person name="Ivanova N."/>
            <person name="Pagani I."/>
            <person name="Samuel K."/>
            <person name="Teske A."/>
            <person name="Mueller J."/>
            <person name="Woyke T."/>
        </authorList>
    </citation>
    <scope>NUCLEOTIDE SEQUENCE [LARGE SCALE GENOMIC DNA]</scope>
    <source>
        <strain evidence="5 6">B18LD</strain>
    </source>
</reference>
<dbReference type="PIRSF" id="PIRSF002825">
    <property type="entry name" value="CfbpA"/>
    <property type="match status" value="1"/>
</dbReference>
<name>I3CJZ6_9GAMM</name>
<protein>
    <submittedName>
        <fullName evidence="5">ABC-type Fe3+ transport system, periplasmic component</fullName>
    </submittedName>
</protein>
<evidence type="ECO:0000256" key="2">
    <source>
        <dbReference type="ARBA" id="ARBA00022729"/>
    </source>
</evidence>
<dbReference type="Gene3D" id="3.40.190.10">
    <property type="entry name" value="Periplasmic binding protein-like II"/>
    <property type="match status" value="2"/>
</dbReference>
<dbReference type="GO" id="GO:0046872">
    <property type="term" value="F:metal ion binding"/>
    <property type="evidence" value="ECO:0007669"/>
    <property type="project" value="UniProtKB-KW"/>
</dbReference>
<dbReference type="RefSeq" id="WP_002691563.1">
    <property type="nucleotide sequence ID" value="NZ_JH600070.1"/>
</dbReference>
<accession>I3CJZ6</accession>
<dbReference type="SUPFAM" id="SSF53850">
    <property type="entry name" value="Periplasmic binding protein-like II"/>
    <property type="match status" value="1"/>
</dbReference>
<feature type="signal peptide" evidence="4">
    <location>
        <begin position="1"/>
        <end position="26"/>
    </location>
</feature>
<keyword evidence="3" id="KW-0408">Iron</keyword>
<evidence type="ECO:0000313" key="6">
    <source>
        <dbReference type="Proteomes" id="UP000005744"/>
    </source>
</evidence>
<dbReference type="EMBL" id="JH600070">
    <property type="protein sequence ID" value="EIJ43939.1"/>
    <property type="molecule type" value="Genomic_DNA"/>
</dbReference>
<dbReference type="InterPro" id="IPR006059">
    <property type="entry name" value="SBP"/>
</dbReference>
<dbReference type="Proteomes" id="UP000005744">
    <property type="component" value="Unassembled WGS sequence"/>
</dbReference>
<evidence type="ECO:0000256" key="1">
    <source>
        <dbReference type="ARBA" id="ARBA00008520"/>
    </source>
</evidence>
<evidence type="ECO:0000256" key="3">
    <source>
        <dbReference type="PIRSR" id="PIRSR002825-1"/>
    </source>
</evidence>
<dbReference type="eggNOG" id="COG1840">
    <property type="taxonomic scope" value="Bacteria"/>
</dbReference>
<dbReference type="HOGENOM" id="CLU_026974_2_1_6"/>
<dbReference type="InterPro" id="IPR026045">
    <property type="entry name" value="Ferric-bd"/>
</dbReference>
<evidence type="ECO:0000313" key="5">
    <source>
        <dbReference type="EMBL" id="EIJ43939.1"/>
    </source>
</evidence>
<feature type="binding site" evidence="3">
    <location>
        <position position="224"/>
    </location>
    <ligand>
        <name>Fe cation</name>
        <dbReference type="ChEBI" id="CHEBI:24875"/>
    </ligand>
</feature>
<sequence length="334" mass="36843">MFSKKVKKISLGLALACLGFSSISWAADEIIVYSARNDSLIKPLFDLYTKSTGVAIKFTTAEEAALLERLQAEGKNTPADMLITVDAGNLWQATERDVLAAVDSPTIQQNIPAYLRDPKNRWTGLSIRSRTIMYSTERVKPTELTTYAALADSQWKGRLCLRTSKKVYNQSMVGMMISQLGEEKTEQVVKGWVANLATDVFSNDTKLIEAIAAGQCDVGIANTYYLGRLQAEKPDLPVAIFWSQDGAHVNVSGAGITKYAKHPEAALKLLEWLTTPEAQKVFAELNYEYPANPIVPASEVVKKWGDFKPNTIDVVEAGRLQVDAVKLMDRAGYK</sequence>